<feature type="transmembrane region" description="Helical" evidence="1">
    <location>
        <begin position="167"/>
        <end position="183"/>
    </location>
</feature>
<reference evidence="2 3" key="1">
    <citation type="journal article" date="2016" name="Nat. Commun.">
        <title>Thousands of microbial genomes shed light on interconnected biogeochemical processes in an aquifer system.</title>
        <authorList>
            <person name="Anantharaman K."/>
            <person name="Brown C.T."/>
            <person name="Hug L.A."/>
            <person name="Sharon I."/>
            <person name="Castelle C.J."/>
            <person name="Probst A.J."/>
            <person name="Thomas B.C."/>
            <person name="Singh A."/>
            <person name="Wilkins M.J."/>
            <person name="Karaoz U."/>
            <person name="Brodie E.L."/>
            <person name="Williams K.H."/>
            <person name="Hubbard S.S."/>
            <person name="Banfield J.F."/>
        </authorList>
    </citation>
    <scope>NUCLEOTIDE SEQUENCE [LARGE SCALE GENOMIC DNA]</scope>
</reference>
<dbReference type="AlphaFoldDB" id="A0A1F5YPD4"/>
<sequence length="192" mass="21454">MAYDAIKFIHVLAVVFMSAPLYNLIVVNERVLFGKAPFAVDRYFENIIRGAASRCYIYQLTALVSGLLLLPLGGFGWSGLIENRILLAKFMLLLVLMVLLSIVHLRIQPGIEKLLSQVEGQEIPQEIAARIVPLRITRKRLAASCLFIVILTVLLGLQVIVRFGAGLTGLLIILAAVFSWRVYKSPVRFGWF</sequence>
<dbReference type="EMBL" id="MFIX01000198">
    <property type="protein sequence ID" value="OGG02060.1"/>
    <property type="molecule type" value="Genomic_DNA"/>
</dbReference>
<evidence type="ECO:0000313" key="3">
    <source>
        <dbReference type="Proteomes" id="UP000179129"/>
    </source>
</evidence>
<evidence type="ECO:0000256" key="1">
    <source>
        <dbReference type="SAM" id="Phobius"/>
    </source>
</evidence>
<dbReference type="STRING" id="1817867.A3F83_10930"/>
<feature type="transmembrane region" description="Helical" evidence="1">
    <location>
        <begin position="6"/>
        <end position="25"/>
    </location>
</feature>
<dbReference type="Proteomes" id="UP000179129">
    <property type="component" value="Unassembled WGS sequence"/>
</dbReference>
<accession>A0A1F5YPD4</accession>
<evidence type="ECO:0000313" key="2">
    <source>
        <dbReference type="EMBL" id="OGG02060.1"/>
    </source>
</evidence>
<proteinExistence type="predicted"/>
<evidence type="ECO:0008006" key="4">
    <source>
        <dbReference type="Google" id="ProtNLM"/>
    </source>
</evidence>
<name>A0A1F5YPD4_9BACT</name>
<keyword evidence="1" id="KW-0472">Membrane</keyword>
<keyword evidence="1" id="KW-0812">Transmembrane</keyword>
<feature type="transmembrane region" description="Helical" evidence="1">
    <location>
        <begin position="56"/>
        <end position="80"/>
    </location>
</feature>
<organism evidence="2 3">
    <name type="scientific">Candidatus Glassbacteria bacterium RIFCSPLOWO2_12_FULL_58_11</name>
    <dbReference type="NCBI Taxonomy" id="1817867"/>
    <lineage>
        <taxon>Bacteria</taxon>
        <taxon>Candidatus Glassiibacteriota</taxon>
    </lineage>
</organism>
<comment type="caution">
    <text evidence="2">The sequence shown here is derived from an EMBL/GenBank/DDBJ whole genome shotgun (WGS) entry which is preliminary data.</text>
</comment>
<feature type="transmembrane region" description="Helical" evidence="1">
    <location>
        <begin position="141"/>
        <end position="161"/>
    </location>
</feature>
<feature type="transmembrane region" description="Helical" evidence="1">
    <location>
        <begin position="86"/>
        <end position="107"/>
    </location>
</feature>
<keyword evidence="1" id="KW-1133">Transmembrane helix</keyword>
<protein>
    <recommendedName>
        <fullName evidence="4">Copper resistance protein D domain-containing protein</fullName>
    </recommendedName>
</protein>
<gene>
    <name evidence="2" type="ORF">A3F83_10930</name>
</gene>